<keyword evidence="1" id="KW-0812">Transmembrane</keyword>
<gene>
    <name evidence="2" type="ORF">OP10G_0343</name>
</gene>
<dbReference type="HOGENOM" id="CLU_1872368_0_0_0"/>
<dbReference type="EMBL" id="CP007139">
    <property type="protein sequence ID" value="AIE83711.1"/>
    <property type="molecule type" value="Genomic_DNA"/>
</dbReference>
<dbReference type="AlphaFoldDB" id="A0A068NJN2"/>
<keyword evidence="1" id="KW-0472">Membrane</keyword>
<evidence type="ECO:0000256" key="1">
    <source>
        <dbReference type="SAM" id="Phobius"/>
    </source>
</evidence>
<dbReference type="Proteomes" id="UP000027982">
    <property type="component" value="Chromosome"/>
</dbReference>
<evidence type="ECO:0000313" key="3">
    <source>
        <dbReference type="Proteomes" id="UP000027982"/>
    </source>
</evidence>
<accession>A0A068NJN2</accession>
<protein>
    <submittedName>
        <fullName evidence="2">Uncharacterized protein</fullName>
    </submittedName>
</protein>
<proteinExistence type="predicted"/>
<reference evidence="2 3" key="1">
    <citation type="journal article" date="2014" name="PLoS ONE">
        <title>The first complete genome sequence of the class fimbriimonadia in the phylum armatimonadetes.</title>
        <authorList>
            <person name="Hu Z.Y."/>
            <person name="Wang Y.Z."/>
            <person name="Im W.T."/>
            <person name="Wang S.Y."/>
            <person name="Zhao G.P."/>
            <person name="Zheng H.J."/>
            <person name="Quan Z.X."/>
        </authorList>
    </citation>
    <scope>NUCLEOTIDE SEQUENCE [LARGE SCALE GENOMIC DNA]</scope>
    <source>
        <strain evidence="2">Gsoil 348</strain>
    </source>
</reference>
<dbReference type="STRING" id="661478.OP10G_0343"/>
<feature type="transmembrane region" description="Helical" evidence="1">
    <location>
        <begin position="27"/>
        <end position="45"/>
    </location>
</feature>
<keyword evidence="3" id="KW-1185">Reference proteome</keyword>
<dbReference type="KEGG" id="fgi:OP10G_0343"/>
<organism evidence="2 3">
    <name type="scientific">Fimbriimonas ginsengisoli Gsoil 348</name>
    <dbReference type="NCBI Taxonomy" id="661478"/>
    <lineage>
        <taxon>Bacteria</taxon>
        <taxon>Bacillati</taxon>
        <taxon>Armatimonadota</taxon>
        <taxon>Fimbriimonadia</taxon>
        <taxon>Fimbriimonadales</taxon>
        <taxon>Fimbriimonadaceae</taxon>
        <taxon>Fimbriimonas</taxon>
    </lineage>
</organism>
<name>A0A068NJN2_FIMGI</name>
<evidence type="ECO:0000313" key="2">
    <source>
        <dbReference type="EMBL" id="AIE83711.1"/>
    </source>
</evidence>
<sequence>MIGGACLFASFLPFILRDPESIFGRIALALFFFAVGALFVALPAGRNRIVLGESQVNFTYLGRTETAPRQGLIVHKTPPHKWIDVRPWSSWTSFSGGNPGPSLAGYDVFWGPHGLIRGDDLGEHLARWAGTEPVSR</sequence>
<keyword evidence="1" id="KW-1133">Transmembrane helix</keyword>